<dbReference type="UniPathway" id="UPA00667"/>
<reference evidence="11 12" key="1">
    <citation type="journal article" date="2018" name="Mol. Biol. Evol.">
        <title>Broad Genomic Sampling Reveals a Smut Pathogenic Ancestry of the Fungal Clade Ustilaginomycotina.</title>
        <authorList>
            <person name="Kijpornyongpan T."/>
            <person name="Mondo S.J."/>
            <person name="Barry K."/>
            <person name="Sandor L."/>
            <person name="Lee J."/>
            <person name="Lipzen A."/>
            <person name="Pangilinan J."/>
            <person name="LaButti K."/>
            <person name="Hainaut M."/>
            <person name="Henrissat B."/>
            <person name="Grigoriev I.V."/>
            <person name="Spatafora J.W."/>
            <person name="Aime M.C."/>
        </authorList>
    </citation>
    <scope>NUCLEOTIDE SEQUENCE [LARGE SCALE GENOMIC DNA]</scope>
    <source>
        <strain evidence="11 12">MCA 4198</strain>
    </source>
</reference>
<accession>A0A316YUK6</accession>
<dbReference type="InterPro" id="IPR017853">
    <property type="entry name" value="GH"/>
</dbReference>
<comment type="catalytic activity">
    <reaction evidence="1">
        <text>Hydrolysis of terminal non-reducing alpha-L-arabinofuranoside residues in alpha-L-arabinosides.</text>
        <dbReference type="EC" id="3.2.1.55"/>
    </reaction>
</comment>
<dbReference type="InterPro" id="IPR051563">
    <property type="entry name" value="Glycosyl_Hydrolase_51"/>
</dbReference>
<comment type="pathway">
    <text evidence="2">Glycan metabolism; L-arabinan degradation.</text>
</comment>
<dbReference type="Gene3D" id="3.20.20.80">
    <property type="entry name" value="Glycosidases"/>
    <property type="match status" value="1"/>
</dbReference>
<evidence type="ECO:0000256" key="7">
    <source>
        <dbReference type="ARBA" id="ARBA00023180"/>
    </source>
</evidence>
<dbReference type="EMBL" id="KZ819634">
    <property type="protein sequence ID" value="PWN92921.1"/>
    <property type="molecule type" value="Genomic_DNA"/>
</dbReference>
<keyword evidence="7" id="KW-0325">Glycoprotein</keyword>
<dbReference type="GeneID" id="37045698"/>
<keyword evidence="6 11" id="KW-0378">Hydrolase</keyword>
<dbReference type="OrthoDB" id="406864at2759"/>
<evidence type="ECO:0000256" key="6">
    <source>
        <dbReference type="ARBA" id="ARBA00022801"/>
    </source>
</evidence>
<dbReference type="AlphaFoldDB" id="A0A316YUK6"/>
<evidence type="ECO:0000313" key="12">
    <source>
        <dbReference type="Proteomes" id="UP000245768"/>
    </source>
</evidence>
<keyword evidence="5 9" id="KW-0732">Signal</keyword>
<evidence type="ECO:0000256" key="4">
    <source>
        <dbReference type="ARBA" id="ARBA00012670"/>
    </source>
</evidence>
<evidence type="ECO:0000256" key="9">
    <source>
        <dbReference type="SAM" id="SignalP"/>
    </source>
</evidence>
<dbReference type="GO" id="GO:0046556">
    <property type="term" value="F:alpha-L-arabinofuranosidase activity"/>
    <property type="evidence" value="ECO:0007669"/>
    <property type="project" value="UniProtKB-EC"/>
</dbReference>
<dbReference type="RefSeq" id="XP_025380119.1">
    <property type="nucleotide sequence ID" value="XM_025523782.1"/>
</dbReference>
<feature type="chain" id="PRO_5016397245" description="non-reducing end alpha-L-arabinofuranosidase" evidence="9">
    <location>
        <begin position="23"/>
        <end position="723"/>
    </location>
</feature>
<feature type="region of interest" description="Disordered" evidence="8">
    <location>
        <begin position="673"/>
        <end position="698"/>
    </location>
</feature>
<evidence type="ECO:0000313" key="11">
    <source>
        <dbReference type="EMBL" id="PWN92921.1"/>
    </source>
</evidence>
<dbReference type="InterPro" id="IPR013780">
    <property type="entry name" value="Glyco_hydro_b"/>
</dbReference>
<evidence type="ECO:0000256" key="2">
    <source>
        <dbReference type="ARBA" id="ARBA00004834"/>
    </source>
</evidence>
<dbReference type="PANTHER" id="PTHR31776:SF0">
    <property type="entry name" value="ALPHA-L-ARABINOFURANOSIDASE 1"/>
    <property type="match status" value="1"/>
</dbReference>
<dbReference type="Proteomes" id="UP000245768">
    <property type="component" value="Unassembled WGS sequence"/>
</dbReference>
<dbReference type="SMART" id="SM00813">
    <property type="entry name" value="Alpha-L-AF_C"/>
    <property type="match status" value="1"/>
</dbReference>
<dbReference type="SUPFAM" id="SSF51445">
    <property type="entry name" value="(Trans)glycosidases"/>
    <property type="match status" value="1"/>
</dbReference>
<comment type="similarity">
    <text evidence="3">Belongs to the glycosyl hydrolase 51 family.</text>
</comment>
<evidence type="ECO:0000256" key="1">
    <source>
        <dbReference type="ARBA" id="ARBA00001462"/>
    </source>
</evidence>
<evidence type="ECO:0000259" key="10">
    <source>
        <dbReference type="SMART" id="SM00813"/>
    </source>
</evidence>
<dbReference type="InterPro" id="IPR010720">
    <property type="entry name" value="Alpha-L-AF_C"/>
</dbReference>
<dbReference type="STRING" id="215250.A0A316YUK6"/>
<evidence type="ECO:0000256" key="3">
    <source>
        <dbReference type="ARBA" id="ARBA00007186"/>
    </source>
</evidence>
<evidence type="ECO:0000256" key="8">
    <source>
        <dbReference type="SAM" id="MobiDB-lite"/>
    </source>
</evidence>
<dbReference type="Pfam" id="PF06964">
    <property type="entry name" value="Alpha-L-AF_C"/>
    <property type="match status" value="1"/>
</dbReference>
<evidence type="ECO:0000256" key="5">
    <source>
        <dbReference type="ARBA" id="ARBA00022729"/>
    </source>
</evidence>
<name>A0A316YUK6_9BASI</name>
<dbReference type="InParanoid" id="A0A316YUK6"/>
<dbReference type="PANTHER" id="PTHR31776">
    <property type="entry name" value="ALPHA-L-ARABINOFURANOSIDASE 1"/>
    <property type="match status" value="1"/>
</dbReference>
<dbReference type="Pfam" id="PF22848">
    <property type="entry name" value="ASD1_dom"/>
    <property type="match status" value="1"/>
</dbReference>
<feature type="domain" description="Alpha-L-arabinofuranosidase C-terminal" evidence="10">
    <location>
        <begin position="461"/>
        <end position="711"/>
    </location>
</feature>
<dbReference type="GO" id="GO:0031222">
    <property type="term" value="P:arabinan catabolic process"/>
    <property type="evidence" value="ECO:0007669"/>
    <property type="project" value="UniProtKB-UniPathway"/>
</dbReference>
<organism evidence="11 12">
    <name type="scientific">Acaromyces ingoldii</name>
    <dbReference type="NCBI Taxonomy" id="215250"/>
    <lineage>
        <taxon>Eukaryota</taxon>
        <taxon>Fungi</taxon>
        <taxon>Dikarya</taxon>
        <taxon>Basidiomycota</taxon>
        <taxon>Ustilaginomycotina</taxon>
        <taxon>Exobasidiomycetes</taxon>
        <taxon>Exobasidiales</taxon>
        <taxon>Cryptobasidiaceae</taxon>
        <taxon>Acaromyces</taxon>
    </lineage>
</organism>
<proteinExistence type="inferred from homology"/>
<dbReference type="EC" id="3.2.1.55" evidence="4"/>
<protein>
    <recommendedName>
        <fullName evidence="4">non-reducing end alpha-L-arabinofuranosidase</fullName>
        <ecNumber evidence="4">3.2.1.55</ecNumber>
    </recommendedName>
</protein>
<dbReference type="GO" id="GO:0046373">
    <property type="term" value="P:L-arabinose metabolic process"/>
    <property type="evidence" value="ECO:0007669"/>
    <property type="project" value="InterPro"/>
</dbReference>
<dbReference type="Gene3D" id="2.60.40.1180">
    <property type="entry name" value="Golgi alpha-mannosidase II"/>
    <property type="match status" value="1"/>
</dbReference>
<keyword evidence="12" id="KW-1185">Reference proteome</keyword>
<gene>
    <name evidence="11" type="ORF">FA10DRAFT_282602</name>
</gene>
<feature type="signal peptide" evidence="9">
    <location>
        <begin position="1"/>
        <end position="22"/>
    </location>
</feature>
<dbReference type="InterPro" id="IPR055235">
    <property type="entry name" value="ASD1_cat"/>
</dbReference>
<sequence length="723" mass="80968">MKSPLFCIVAASLSPLFRVASARQQTQHPFATGSSTRNYTFVVDPSRLTVNNYAVHLMLESNINQATDGGIYSNLLINRAFQDDGGSVRYWDQLSPDTVLDTSRHRPLSKALPTSAFIAPGPVGIGFSNPGWPGGIAVRETKYRFSFYARLDEEDQNKDRPDTVQVPVEVSLKVQDRTTGADTNITLSLSPQWKLFEGTLEPTGNFSDGLGRLEFKLLKALSRPIYFSLFSLFPPKWHHLHLRADAAEALAQLRPKLVRVPGGNDLEGLNMGSAFDWEKTIGPLIDRPGRLPSWQGTGWNTESFGLHEMLDMIEQFGAEACLGLFAGTSLDGSAAYGRDMDDVARHAIDELHYITDEQGPWADKRAQNGRKKPWSLHVVQLGNGENYYPHNNSYQSRFNVMQESIIREFGTGRFEIMSAASAIKNYTAVDIHDYNSPQWFRDNYDRLDHWPRSDTRIYELEMAVLHNQEANLSPPNWGGSLSECIYMLGLERNGDLCYGSAYAPSVTSFAYNPNAANVVAIGPAKISRSTSYFCQQAFSLFPATHNAAHHWLNQSLEVVGPYSTHDYPLRQTQGGFIRKKDQKLVQVQDRPFNSQSETQDMSSEWRDSVIDKKLDLYKSVGVNKETGQLVVRLVNFSSKDCDIHIQLDPSSPVHFAGDQGGEPDVRWTLQSEDLESENTPARGELVRPRKRSLQPGERGQREINLHLEPYALDVVTVGLSGLF</sequence>